<dbReference type="RefSeq" id="WP_386668528.1">
    <property type="nucleotide sequence ID" value="NZ_JBHLTG010000002.1"/>
</dbReference>
<dbReference type="Gene3D" id="3.40.630.30">
    <property type="match status" value="1"/>
</dbReference>
<dbReference type="InterPro" id="IPR016181">
    <property type="entry name" value="Acyl_CoA_acyltransferase"/>
</dbReference>
<dbReference type="Pfam" id="PF13302">
    <property type="entry name" value="Acetyltransf_3"/>
    <property type="match status" value="1"/>
</dbReference>
<dbReference type="PROSITE" id="PS51186">
    <property type="entry name" value="GNAT"/>
    <property type="match status" value="1"/>
</dbReference>
<keyword evidence="3" id="KW-1185">Reference proteome</keyword>
<proteinExistence type="predicted"/>
<name>A0ABV6RRI8_9GAMM</name>
<comment type="caution">
    <text evidence="2">The sequence shown here is derived from an EMBL/GenBank/DDBJ whole genome shotgun (WGS) entry which is preliminary data.</text>
</comment>
<dbReference type="PANTHER" id="PTHR43792:SF1">
    <property type="entry name" value="N-ACETYLTRANSFERASE DOMAIN-CONTAINING PROTEIN"/>
    <property type="match status" value="1"/>
</dbReference>
<dbReference type="EC" id="2.3.-.-" evidence="2"/>
<protein>
    <submittedName>
        <fullName evidence="2">GNAT family N-acetyltransferase</fullName>
        <ecNumber evidence="2">2.3.-.-</ecNumber>
    </submittedName>
</protein>
<sequence length="170" mass="18578">MATTLRTPRLDLAAFVLEDAEGLHALFSDPLTHTFVSGPITDIAKTREWIARRREAHECRGLAWYAIRARSSDVLIGNCGLFLGRTGDDPEIGLEVAHRERGHGIAPEAAAAVLGEAHAAGIRRVWATVRPGNTASLRVLDRIGMRLHRRDDDAHGELLYLCADLGRLGS</sequence>
<dbReference type="EMBL" id="JBHLTG010000002">
    <property type="protein sequence ID" value="MFC0678563.1"/>
    <property type="molecule type" value="Genomic_DNA"/>
</dbReference>
<keyword evidence="2" id="KW-0808">Transferase</keyword>
<keyword evidence="2" id="KW-0012">Acyltransferase</keyword>
<dbReference type="PANTHER" id="PTHR43792">
    <property type="entry name" value="GNAT FAMILY, PUTATIVE (AFU_ORTHOLOGUE AFUA_3G00765)-RELATED-RELATED"/>
    <property type="match status" value="1"/>
</dbReference>
<dbReference type="InterPro" id="IPR051531">
    <property type="entry name" value="N-acetyltransferase"/>
</dbReference>
<evidence type="ECO:0000313" key="2">
    <source>
        <dbReference type="EMBL" id="MFC0678563.1"/>
    </source>
</evidence>
<accession>A0ABV6RRI8</accession>
<dbReference type="InterPro" id="IPR000182">
    <property type="entry name" value="GNAT_dom"/>
</dbReference>
<evidence type="ECO:0000259" key="1">
    <source>
        <dbReference type="PROSITE" id="PS51186"/>
    </source>
</evidence>
<reference evidence="2 3" key="1">
    <citation type="submission" date="2024-09" db="EMBL/GenBank/DDBJ databases">
        <authorList>
            <person name="Sun Q."/>
            <person name="Mori K."/>
        </authorList>
    </citation>
    <scope>NUCLEOTIDE SEQUENCE [LARGE SCALE GENOMIC DNA]</scope>
    <source>
        <strain evidence="2 3">KCTC 23076</strain>
    </source>
</reference>
<organism evidence="2 3">
    <name type="scientific">Lysobacter korlensis</name>
    <dbReference type="NCBI Taxonomy" id="553636"/>
    <lineage>
        <taxon>Bacteria</taxon>
        <taxon>Pseudomonadati</taxon>
        <taxon>Pseudomonadota</taxon>
        <taxon>Gammaproteobacteria</taxon>
        <taxon>Lysobacterales</taxon>
        <taxon>Lysobacteraceae</taxon>
        <taxon>Lysobacter</taxon>
    </lineage>
</organism>
<gene>
    <name evidence="2" type="ORF">ACFFGH_12005</name>
</gene>
<dbReference type="SUPFAM" id="SSF55729">
    <property type="entry name" value="Acyl-CoA N-acyltransferases (Nat)"/>
    <property type="match status" value="1"/>
</dbReference>
<dbReference type="Proteomes" id="UP001589896">
    <property type="component" value="Unassembled WGS sequence"/>
</dbReference>
<dbReference type="GO" id="GO:0016746">
    <property type="term" value="F:acyltransferase activity"/>
    <property type="evidence" value="ECO:0007669"/>
    <property type="project" value="UniProtKB-KW"/>
</dbReference>
<feature type="domain" description="N-acetyltransferase" evidence="1">
    <location>
        <begin position="10"/>
        <end position="166"/>
    </location>
</feature>
<evidence type="ECO:0000313" key="3">
    <source>
        <dbReference type="Proteomes" id="UP001589896"/>
    </source>
</evidence>